<name>A0A2A2KJJ1_9BILA</name>
<evidence type="ECO:0008006" key="3">
    <source>
        <dbReference type="Google" id="ProtNLM"/>
    </source>
</evidence>
<accession>A0A2A2KJJ1</accession>
<reference evidence="1 2" key="1">
    <citation type="journal article" date="2017" name="Curr. Biol.">
        <title>Genome architecture and evolution of a unichromosomal asexual nematode.</title>
        <authorList>
            <person name="Fradin H."/>
            <person name="Zegar C."/>
            <person name="Gutwein M."/>
            <person name="Lucas J."/>
            <person name="Kovtun M."/>
            <person name="Corcoran D."/>
            <person name="Baugh L.R."/>
            <person name="Kiontke K."/>
            <person name="Gunsalus K."/>
            <person name="Fitch D.H."/>
            <person name="Piano F."/>
        </authorList>
    </citation>
    <scope>NUCLEOTIDE SEQUENCE [LARGE SCALE GENOMIC DNA]</scope>
    <source>
        <strain evidence="1">PF1309</strain>
    </source>
</reference>
<evidence type="ECO:0000313" key="1">
    <source>
        <dbReference type="EMBL" id="PAV74105.1"/>
    </source>
</evidence>
<protein>
    <recommendedName>
        <fullName evidence="3">DUF1311 domain-containing protein</fullName>
    </recommendedName>
</protein>
<comment type="caution">
    <text evidence="1">The sequence shown here is derived from an EMBL/GenBank/DDBJ whole genome shotgun (WGS) entry which is preliminary data.</text>
</comment>
<evidence type="ECO:0000313" key="2">
    <source>
        <dbReference type="Proteomes" id="UP000218231"/>
    </source>
</evidence>
<dbReference type="AlphaFoldDB" id="A0A2A2KJJ1"/>
<dbReference type="Gene3D" id="1.20.1270.180">
    <property type="match status" value="1"/>
</dbReference>
<dbReference type="Proteomes" id="UP000218231">
    <property type="component" value="Unassembled WGS sequence"/>
</dbReference>
<gene>
    <name evidence="1" type="ORF">WR25_08399</name>
</gene>
<proteinExistence type="predicted"/>
<organism evidence="1 2">
    <name type="scientific">Diploscapter pachys</name>
    <dbReference type="NCBI Taxonomy" id="2018661"/>
    <lineage>
        <taxon>Eukaryota</taxon>
        <taxon>Metazoa</taxon>
        <taxon>Ecdysozoa</taxon>
        <taxon>Nematoda</taxon>
        <taxon>Chromadorea</taxon>
        <taxon>Rhabditida</taxon>
        <taxon>Rhabditina</taxon>
        <taxon>Rhabditomorpha</taxon>
        <taxon>Rhabditoidea</taxon>
        <taxon>Rhabditidae</taxon>
        <taxon>Diploscapter</taxon>
    </lineage>
</organism>
<sequence>MQRIRDQYADESDKAAALSGKLEAAEKLWTQLRDADCKVETWAEKPGSKAFEAAASASNDLLPATGRQAAPGEFLRRALAPEVRPQLLAIDAQRLVTRRHQLHRPLANTVGQAFEVFHVAAQAAHLTPLAVLPGEDEQLRCIGVPGDHQHLVVPVAIQVDCPQVAALATALALRKRGVGQ</sequence>
<keyword evidence="2" id="KW-1185">Reference proteome</keyword>
<dbReference type="EMBL" id="LIAE01008421">
    <property type="protein sequence ID" value="PAV74105.1"/>
    <property type="molecule type" value="Genomic_DNA"/>
</dbReference>